<keyword evidence="1" id="KW-0479">Metal-binding</keyword>
<evidence type="ECO:0000313" key="4">
    <source>
        <dbReference type="Proteomes" id="UP000010847"/>
    </source>
</evidence>
<keyword evidence="4" id="KW-1185">Reference proteome</keyword>
<organism evidence="3 4">
    <name type="scientific">Desulfitobacterium metallireducens DSM 15288</name>
    <dbReference type="NCBI Taxonomy" id="871968"/>
    <lineage>
        <taxon>Bacteria</taxon>
        <taxon>Bacillati</taxon>
        <taxon>Bacillota</taxon>
        <taxon>Clostridia</taxon>
        <taxon>Eubacteriales</taxon>
        <taxon>Desulfitobacteriaceae</taxon>
        <taxon>Desulfitobacterium</taxon>
    </lineage>
</organism>
<sequence length="339" mass="37621">MKKVAVQEAIGMKLCHDMTKVIPGKFKGRAFCRNHIITQDDIQELLSIGKEHIFIWEDNAGEIHEEDAAIRIAQAVMGKNLIKTEPEEGKSLLKATTRGLFKVNSSLLTRLNSIEHVTVPSLPNNFVVNEQEKVASARIVPLVTKEENILKVEELCRLAGPVFKVMPFKKLRVGLVITGSEVYKGRIKDQFGPVILEKLAHFDAEVIGQEYCPDDCKMIEKSIVKFFTQKADLIIVTGGMSVDPDDLTPGAIRNTGARVITQGTPAQPGNMMMMAYLDEVPVFGVPGAAIYCKTTVFDVVLPRVFAGDYLTQEDFIRMGEGGLCRNCPTCHYPNCYFGR</sequence>
<evidence type="ECO:0000259" key="2">
    <source>
        <dbReference type="SMART" id="SM00852"/>
    </source>
</evidence>
<dbReference type="GO" id="GO:0006777">
    <property type="term" value="P:Mo-molybdopterin cofactor biosynthetic process"/>
    <property type="evidence" value="ECO:0007669"/>
    <property type="project" value="UniProtKB-UniRule"/>
</dbReference>
<accession>W0E9S6</accession>
<dbReference type="GO" id="GO:0061599">
    <property type="term" value="F:molybdopterin molybdotransferase activity"/>
    <property type="evidence" value="ECO:0007669"/>
    <property type="project" value="UniProtKB-UniRule"/>
</dbReference>
<dbReference type="GO" id="GO:0046872">
    <property type="term" value="F:metal ion binding"/>
    <property type="evidence" value="ECO:0007669"/>
    <property type="project" value="UniProtKB-UniRule"/>
</dbReference>
<dbReference type="OrthoDB" id="9767940at2"/>
<comment type="pathway">
    <text evidence="1">Cofactor biosynthesis; molybdopterin biosynthesis.</text>
</comment>
<dbReference type="AlphaFoldDB" id="W0E9S6"/>
<comment type="catalytic activity">
    <reaction evidence="1">
        <text>adenylyl-molybdopterin + molybdate = Mo-molybdopterin + AMP + H(+)</text>
        <dbReference type="Rhea" id="RHEA:35047"/>
        <dbReference type="ChEBI" id="CHEBI:15378"/>
        <dbReference type="ChEBI" id="CHEBI:36264"/>
        <dbReference type="ChEBI" id="CHEBI:62727"/>
        <dbReference type="ChEBI" id="CHEBI:71302"/>
        <dbReference type="ChEBI" id="CHEBI:456215"/>
    </reaction>
</comment>
<dbReference type="Pfam" id="PF00994">
    <property type="entry name" value="MoCF_biosynth"/>
    <property type="match status" value="1"/>
</dbReference>
<gene>
    <name evidence="3" type="ORF">DESME_00845</name>
</gene>
<dbReference type="PANTHER" id="PTHR10192">
    <property type="entry name" value="MOLYBDOPTERIN BIOSYNTHESIS PROTEIN"/>
    <property type="match status" value="1"/>
</dbReference>
<dbReference type="InterPro" id="IPR038987">
    <property type="entry name" value="MoeA-like"/>
</dbReference>
<dbReference type="Gene3D" id="3.40.980.10">
    <property type="entry name" value="MoaB/Mog-like domain"/>
    <property type="match status" value="1"/>
</dbReference>
<dbReference type="CDD" id="cd03522">
    <property type="entry name" value="MoeA_like"/>
    <property type="match status" value="1"/>
</dbReference>
<dbReference type="HOGENOM" id="CLU_068847_1_0_9"/>
<comment type="function">
    <text evidence="1">Catalyzes the insertion of molybdate into adenylated molybdopterin with the concomitant release of AMP.</text>
</comment>
<dbReference type="RefSeq" id="WP_006718730.1">
    <property type="nucleotide sequence ID" value="NZ_CP007032.1"/>
</dbReference>
<keyword evidence="1" id="KW-0501">Molybdenum cofactor biosynthesis</keyword>
<keyword evidence="1" id="KW-0808">Transferase</keyword>
<dbReference type="SUPFAM" id="SSF53218">
    <property type="entry name" value="Molybdenum cofactor biosynthesis proteins"/>
    <property type="match status" value="1"/>
</dbReference>
<proteinExistence type="inferred from homology"/>
<keyword evidence="1" id="KW-0460">Magnesium</keyword>
<dbReference type="InterPro" id="IPR036425">
    <property type="entry name" value="MoaB/Mog-like_dom_sf"/>
</dbReference>
<feature type="domain" description="MoaB/Mog" evidence="2">
    <location>
        <begin position="174"/>
        <end position="306"/>
    </location>
</feature>
<dbReference type="PANTHER" id="PTHR10192:SF28">
    <property type="entry name" value="MOLYBDOPTERIN MOLYBDENUMTRANSFERASE"/>
    <property type="match status" value="1"/>
</dbReference>
<evidence type="ECO:0000313" key="3">
    <source>
        <dbReference type="EMBL" id="AHF05801.1"/>
    </source>
</evidence>
<comment type="cofactor">
    <cofactor evidence="1">
        <name>Mg(2+)</name>
        <dbReference type="ChEBI" id="CHEBI:18420"/>
    </cofactor>
</comment>
<comment type="similarity">
    <text evidence="1">Belongs to the MoeA family.</text>
</comment>
<dbReference type="Proteomes" id="UP000010847">
    <property type="component" value="Chromosome"/>
</dbReference>
<dbReference type="UniPathway" id="UPA00344"/>
<dbReference type="EMBL" id="CP007032">
    <property type="protein sequence ID" value="AHF05801.1"/>
    <property type="molecule type" value="Genomic_DNA"/>
</dbReference>
<dbReference type="STRING" id="871968.DESME_00845"/>
<dbReference type="InterPro" id="IPR001453">
    <property type="entry name" value="MoaB/Mog_dom"/>
</dbReference>
<evidence type="ECO:0000256" key="1">
    <source>
        <dbReference type="RuleBase" id="RU365090"/>
    </source>
</evidence>
<keyword evidence="1" id="KW-0500">Molybdenum</keyword>
<dbReference type="eggNOG" id="COG0303">
    <property type="taxonomic scope" value="Bacteria"/>
</dbReference>
<dbReference type="GO" id="GO:0005829">
    <property type="term" value="C:cytosol"/>
    <property type="evidence" value="ECO:0007669"/>
    <property type="project" value="TreeGrafter"/>
</dbReference>
<name>W0E9S6_9FIRM</name>
<protein>
    <recommendedName>
        <fullName evidence="1">Molybdopterin molybdenumtransferase</fullName>
        <ecNumber evidence="1">2.10.1.1</ecNumber>
    </recommendedName>
</protein>
<dbReference type="KEGG" id="dmt:DESME_00845"/>
<dbReference type="SMART" id="SM00852">
    <property type="entry name" value="MoCF_biosynth"/>
    <property type="match status" value="1"/>
</dbReference>
<reference evidence="3 4" key="1">
    <citation type="submission" date="2013-12" db="EMBL/GenBank/DDBJ databases">
        <authorList>
            <consortium name="DOE Joint Genome Institute"/>
            <person name="Smidt H."/>
            <person name="Huntemann M."/>
            <person name="Han J."/>
            <person name="Chen A."/>
            <person name="Kyrpides N."/>
            <person name="Mavromatis K."/>
            <person name="Markowitz V."/>
            <person name="Palaniappan K."/>
            <person name="Ivanova N."/>
            <person name="Schaumberg A."/>
            <person name="Pati A."/>
            <person name="Liolios K."/>
            <person name="Nordberg H.P."/>
            <person name="Cantor M.N."/>
            <person name="Hua S.X."/>
            <person name="Woyke T."/>
        </authorList>
    </citation>
    <scope>NUCLEOTIDE SEQUENCE [LARGE SCALE GENOMIC DNA]</scope>
    <source>
        <strain evidence="4">DSM 15288</strain>
    </source>
</reference>
<dbReference type="EC" id="2.10.1.1" evidence="1"/>